<dbReference type="STRING" id="1514971.AUR64_14760"/>
<feature type="domain" description="Pyrrolo-quinoline quinone repeat" evidence="1">
    <location>
        <begin position="31"/>
        <end position="142"/>
    </location>
</feature>
<dbReference type="PROSITE" id="PS51257">
    <property type="entry name" value="PROKAR_LIPOPROTEIN"/>
    <property type="match status" value="1"/>
</dbReference>
<dbReference type="RefSeq" id="WP_058582213.1">
    <property type="nucleotide sequence ID" value="NZ_LOPU01000029.1"/>
</dbReference>
<sequence>MVSRRSFLRNGAVAGLVGLSGCTTLSPSSVDTLWRYQIGRAIGSAPFQIRPTVLETAIVVNDFHTVAVLETDGAERWSHEYEPTVVDEDTRSYDNYLVTGVGADGKRVYVPEAEGLTAFALDDGERLWRSDVRPPDGVSLVASNSTVFGAGAAFEPDTGAKRWDTERLVEGPGPLVSDDTVVFGDFQGRLHAVDIARGEHRWYFDTDDDWIQCRPATDGERIYFGSGTTDLEGGCCYAVTTDGDQQWMRSLDAAVHSALSMADGRLYVATHRGTVYALDPEDGTELWKFPGQHTFNSLFGRRSLTSMLADFSPTVADDELYVVDPNGTLSVLDTATGERRTRYEAPSNGYRTAPVVDGDRLYLRTPTDLIAIERP</sequence>
<dbReference type="Pfam" id="PF13360">
    <property type="entry name" value="PQQ_2"/>
    <property type="match status" value="2"/>
</dbReference>
<dbReference type="InterPro" id="IPR002372">
    <property type="entry name" value="PQQ_rpt_dom"/>
</dbReference>
<evidence type="ECO:0000313" key="3">
    <source>
        <dbReference type="Proteomes" id="UP000054387"/>
    </source>
</evidence>
<dbReference type="PANTHER" id="PTHR34512:SF30">
    <property type="entry name" value="OUTER MEMBRANE PROTEIN ASSEMBLY FACTOR BAMB"/>
    <property type="match status" value="1"/>
</dbReference>
<protein>
    <recommendedName>
        <fullName evidence="1">Pyrrolo-quinoline quinone repeat domain-containing protein</fullName>
    </recommendedName>
</protein>
<dbReference type="InterPro" id="IPR011047">
    <property type="entry name" value="Quinoprotein_ADH-like_sf"/>
</dbReference>
<dbReference type="Gene3D" id="2.130.10.10">
    <property type="entry name" value="YVTN repeat-like/Quinoprotein amine dehydrogenase"/>
    <property type="match status" value="2"/>
</dbReference>
<dbReference type="InterPro" id="IPR006311">
    <property type="entry name" value="TAT_signal"/>
</dbReference>
<dbReference type="InterPro" id="IPR015943">
    <property type="entry name" value="WD40/YVTN_repeat-like_dom_sf"/>
</dbReference>
<gene>
    <name evidence="2" type="ORF">AUR64_14760</name>
</gene>
<dbReference type="EMBL" id="LOPU01000029">
    <property type="protein sequence ID" value="KTG09060.1"/>
    <property type="molecule type" value="Genomic_DNA"/>
</dbReference>
<dbReference type="PROSITE" id="PS51318">
    <property type="entry name" value="TAT"/>
    <property type="match status" value="1"/>
</dbReference>
<dbReference type="SUPFAM" id="SSF50998">
    <property type="entry name" value="Quinoprotein alcohol dehydrogenase-like"/>
    <property type="match status" value="2"/>
</dbReference>
<dbReference type="SMART" id="SM00564">
    <property type="entry name" value="PQQ"/>
    <property type="match status" value="5"/>
</dbReference>
<organism evidence="2 3">
    <name type="scientific">Haloprofundus marisrubri</name>
    <dbReference type="NCBI Taxonomy" id="1514971"/>
    <lineage>
        <taxon>Archaea</taxon>
        <taxon>Methanobacteriati</taxon>
        <taxon>Methanobacteriota</taxon>
        <taxon>Stenosarchaea group</taxon>
        <taxon>Halobacteria</taxon>
        <taxon>Halobacteriales</taxon>
        <taxon>Haloferacaceae</taxon>
        <taxon>Haloprofundus</taxon>
    </lineage>
</organism>
<proteinExistence type="predicted"/>
<dbReference type="OrthoDB" id="8638at2157"/>
<reference evidence="2 3" key="1">
    <citation type="submission" date="2015-12" db="EMBL/GenBank/DDBJ databases">
        <title>Haloprofundus marisrubri gen. nov., sp. nov., an extremely halophilic archaeon isolated from the Discovery deep brine-seawater interface in the Red Sea.</title>
        <authorList>
            <person name="Zhang G."/>
            <person name="Stingl U."/>
            <person name="Rashid M."/>
        </authorList>
    </citation>
    <scope>NUCLEOTIDE SEQUENCE [LARGE SCALE GENOMIC DNA]</scope>
    <source>
        <strain evidence="2 3">SB9</strain>
    </source>
</reference>
<keyword evidence="3" id="KW-1185">Reference proteome</keyword>
<dbReference type="Proteomes" id="UP000054387">
    <property type="component" value="Unassembled WGS sequence"/>
</dbReference>
<accession>A0A0W1R7S1</accession>
<feature type="domain" description="Pyrrolo-quinoline quinone repeat" evidence="1">
    <location>
        <begin position="152"/>
        <end position="373"/>
    </location>
</feature>
<dbReference type="InterPro" id="IPR018391">
    <property type="entry name" value="PQQ_b-propeller_rpt"/>
</dbReference>
<dbReference type="PANTHER" id="PTHR34512">
    <property type="entry name" value="CELL SURFACE PROTEIN"/>
    <property type="match status" value="1"/>
</dbReference>
<name>A0A0W1R7S1_9EURY</name>
<dbReference type="AlphaFoldDB" id="A0A0W1R7S1"/>
<evidence type="ECO:0000259" key="1">
    <source>
        <dbReference type="Pfam" id="PF13360"/>
    </source>
</evidence>
<comment type="caution">
    <text evidence="2">The sequence shown here is derived from an EMBL/GenBank/DDBJ whole genome shotgun (WGS) entry which is preliminary data.</text>
</comment>
<evidence type="ECO:0000313" key="2">
    <source>
        <dbReference type="EMBL" id="KTG09060.1"/>
    </source>
</evidence>